<evidence type="ECO:0000313" key="4">
    <source>
        <dbReference type="Proteomes" id="UP000813824"/>
    </source>
</evidence>
<feature type="domain" description="Fungal-type protein kinase" evidence="2">
    <location>
        <begin position="775"/>
        <end position="833"/>
    </location>
</feature>
<dbReference type="Proteomes" id="UP000813824">
    <property type="component" value="Unassembled WGS sequence"/>
</dbReference>
<feature type="domain" description="Fungal-type protein kinase" evidence="2">
    <location>
        <begin position="281"/>
        <end position="650"/>
    </location>
</feature>
<proteinExistence type="predicted"/>
<dbReference type="PANTHER" id="PTHR38248:SF2">
    <property type="entry name" value="FUNK1 11"/>
    <property type="match status" value="1"/>
</dbReference>
<accession>A0A8K0XL65</accession>
<reference evidence="3" key="1">
    <citation type="journal article" date="2021" name="New Phytol.">
        <title>Evolutionary innovations through gain and loss of genes in the ectomycorrhizal Boletales.</title>
        <authorList>
            <person name="Wu G."/>
            <person name="Miyauchi S."/>
            <person name="Morin E."/>
            <person name="Kuo A."/>
            <person name="Drula E."/>
            <person name="Varga T."/>
            <person name="Kohler A."/>
            <person name="Feng B."/>
            <person name="Cao Y."/>
            <person name="Lipzen A."/>
            <person name="Daum C."/>
            <person name="Hundley H."/>
            <person name="Pangilinan J."/>
            <person name="Johnson J."/>
            <person name="Barry K."/>
            <person name="LaButti K."/>
            <person name="Ng V."/>
            <person name="Ahrendt S."/>
            <person name="Min B."/>
            <person name="Choi I.G."/>
            <person name="Park H."/>
            <person name="Plett J.M."/>
            <person name="Magnuson J."/>
            <person name="Spatafora J.W."/>
            <person name="Nagy L.G."/>
            <person name="Henrissat B."/>
            <person name="Grigoriev I.V."/>
            <person name="Yang Z.L."/>
            <person name="Xu J."/>
            <person name="Martin F.M."/>
        </authorList>
    </citation>
    <scope>NUCLEOTIDE SEQUENCE</scope>
    <source>
        <strain evidence="3">KKN 215</strain>
    </source>
</reference>
<dbReference type="Pfam" id="PF17667">
    <property type="entry name" value="Pkinase_fungal"/>
    <property type="match status" value="2"/>
</dbReference>
<protein>
    <recommendedName>
        <fullName evidence="2">Fungal-type protein kinase domain-containing protein</fullName>
    </recommendedName>
</protein>
<comment type="caution">
    <text evidence="3">The sequence shown here is derived from an EMBL/GenBank/DDBJ whole genome shotgun (WGS) entry which is preliminary data.</text>
</comment>
<organism evidence="3 4">
    <name type="scientific">Cristinia sonorae</name>
    <dbReference type="NCBI Taxonomy" id="1940300"/>
    <lineage>
        <taxon>Eukaryota</taxon>
        <taxon>Fungi</taxon>
        <taxon>Dikarya</taxon>
        <taxon>Basidiomycota</taxon>
        <taxon>Agaricomycotina</taxon>
        <taxon>Agaricomycetes</taxon>
        <taxon>Agaricomycetidae</taxon>
        <taxon>Agaricales</taxon>
        <taxon>Pleurotineae</taxon>
        <taxon>Stephanosporaceae</taxon>
        <taxon>Cristinia</taxon>
    </lineage>
</organism>
<sequence length="1061" mass="120368">MAQRWVQTASEEGELLEDEMRQGVYVASTTDFLQAFLRLPDDDKTVERFELRHGKAYFATFGVLNHPDDDDDNDAENSEARAALYSTFVDAANAILGCCCDGNVHSYWVCRPESAPKSNDDSTAHIRPDAAAVLGDQRAYFRALEWLEQSEAIQMNDVIVSVLSYAEKHIEHFSETGEDVKGRIAQLKNLNGSGSSSESISNAVIELLEGLRNENSPAINSADPDHLVTRMRQAIKMLHNTLPIPVINQHCEGKLQRVGATECDADVNNNLLIRLEELSTLWWLRVTTPVEVRLTDSGDDQREGSVQLCRYMRQVLRAQPDRRYVFGLLLCDHKLLVLYCDRSGLMASMDWIDIRASPEQFIQVVVGLSTLDPEKLGWDKTMLLRLQTQNDKLVFAPSTDPRVKLEDYGSSVHDTQWAIFVPNSHSSDEGKWYATVRAISLSTAEVMVGRATSVWLVKELTDNKESVVPSAGRLVLKSGWGRVGITTEKEFHGDERLDHVGHILSSVTVGHPTFANIGVEGESLRGRLQTARRSWRAGFCDSDIVPVLRQLTFYMTTRDRKLKMEEHLTPRILTRTLMQTYGWPIEHFKDLEELLTVARDAVRGHRNLYFKNRVLQSDISINNMLVCPDDDEAGHTHGELIDLDYAKQAPGRLRYSKPSSLERFAGLVQMFVEEELQIEIGPLNPTFLATLMRRSQYCCSKIPTQLIKVYVGSPELMVNAVPNDQSDAEAIWSRIQDEMQLAFAHPTESCYEKWLLDPASRPPFWLDRSLRDTFDTKTGTVKFMSAELVEGNPWRTAYILGTASQRTDLSFGGPVHTAIHDMESVFWVVLYICLSRRGPGGARREETQWPTLETPHAGRVRRIIEALFDSPLETTVARNKRNLFENHKDFEVDVLPFIHPYFKPLETLLLRWFKLFQIAYRTYDDVGQGIIHDQVLDVLNDALKALPKQTDPEYDLMTKAELERRQRDLDQYANFSREPHTLSSSPVHNTTQSLVVRNSPHGTPAPLSTKRVAPVVEKSTPTAKPAKRLKIDPQVLSAVEDDGYPLWDTSPRRTRIMLWEL</sequence>
<evidence type="ECO:0000259" key="2">
    <source>
        <dbReference type="Pfam" id="PF17667"/>
    </source>
</evidence>
<dbReference type="EMBL" id="JAEVFJ010000041">
    <property type="protein sequence ID" value="KAH8087128.1"/>
    <property type="molecule type" value="Genomic_DNA"/>
</dbReference>
<name>A0A8K0XL65_9AGAR</name>
<dbReference type="OrthoDB" id="312874at2759"/>
<keyword evidence="4" id="KW-1185">Reference proteome</keyword>
<dbReference type="InterPro" id="IPR040976">
    <property type="entry name" value="Pkinase_fungal"/>
</dbReference>
<evidence type="ECO:0000313" key="3">
    <source>
        <dbReference type="EMBL" id="KAH8087128.1"/>
    </source>
</evidence>
<dbReference type="AlphaFoldDB" id="A0A8K0XL65"/>
<gene>
    <name evidence="3" type="ORF">BXZ70DRAFT_955687</name>
</gene>
<evidence type="ECO:0000256" key="1">
    <source>
        <dbReference type="SAM" id="MobiDB-lite"/>
    </source>
</evidence>
<dbReference type="PANTHER" id="PTHR38248">
    <property type="entry name" value="FUNK1 6"/>
    <property type="match status" value="1"/>
</dbReference>
<feature type="region of interest" description="Disordered" evidence="1">
    <location>
        <begin position="997"/>
        <end position="1026"/>
    </location>
</feature>